<keyword evidence="12" id="KW-1185">Reference proteome</keyword>
<feature type="transmembrane region" description="Helical" evidence="9">
    <location>
        <begin position="213"/>
        <end position="234"/>
    </location>
</feature>
<sequence>MTVLLPVLIIQKIGFITIANYNSSRIKPSQNNTATDGMTEKKKTTQETKAQKITSWIQKTRVYLFYDAPIVKFLFYLVTYLAFVVIFSIFVLTDLHPLSEKTPSVFEYMTWLWTLSLAIEEIRQIAQPSKGSFQRNIVFWAKNVWNIFDMLMYLLFFVSVMARCLLISDEFYYARLAYAITLAMFIFRTMHFFFVARYLGPKVVMIGRLIGDLAFFFALFALFVFSFGIMYQAILFPNSLLSPWELFKDLIYLPYWQMYGELNLERIEGEEPSKCTSNPVLYANGTMPRCAQKSQFNSLILAIYLVLTNIVLVNLLIAMFSRTFEKVEDNAETIWKFNRYALVYEYYDRPMSQYLIVIHLTRIIVLCCYNLWTLPDDSPFESTFDDVERRKLHIVESRALLKIKGKQDASNTETDGKDKSANNQPDIDEVYEEIL</sequence>
<dbReference type="InterPro" id="IPR050927">
    <property type="entry name" value="TRPM"/>
</dbReference>
<evidence type="ECO:0000256" key="8">
    <source>
        <dbReference type="SAM" id="MobiDB-lite"/>
    </source>
</evidence>
<keyword evidence="2" id="KW-0813">Transport</keyword>
<evidence type="ECO:0000313" key="11">
    <source>
        <dbReference type="EMBL" id="CAG2246292.1"/>
    </source>
</evidence>
<feature type="transmembrane region" description="Helical" evidence="9">
    <location>
        <begin position="172"/>
        <end position="193"/>
    </location>
</feature>
<evidence type="ECO:0000259" key="10">
    <source>
        <dbReference type="Pfam" id="PF00520"/>
    </source>
</evidence>
<protein>
    <submittedName>
        <fullName evidence="11">TRPM3</fullName>
    </submittedName>
</protein>
<dbReference type="EMBL" id="CAJPWZ010002852">
    <property type="protein sequence ID" value="CAG2246292.1"/>
    <property type="molecule type" value="Genomic_DNA"/>
</dbReference>
<comment type="subcellular location">
    <subcellularLocation>
        <location evidence="1">Membrane</location>
        <topology evidence="1">Multi-pass membrane protein</topology>
    </subcellularLocation>
</comment>
<keyword evidence="4 9" id="KW-1133">Transmembrane helix</keyword>
<evidence type="ECO:0000256" key="9">
    <source>
        <dbReference type="SAM" id="Phobius"/>
    </source>
</evidence>
<keyword evidence="3 9" id="KW-0812">Transmembrane</keyword>
<keyword evidence="6 9" id="KW-0472">Membrane</keyword>
<evidence type="ECO:0000256" key="7">
    <source>
        <dbReference type="ARBA" id="ARBA00023303"/>
    </source>
</evidence>
<evidence type="ECO:0000256" key="6">
    <source>
        <dbReference type="ARBA" id="ARBA00023136"/>
    </source>
</evidence>
<gene>
    <name evidence="11" type="ORF">MEDL_58273</name>
</gene>
<dbReference type="PANTHER" id="PTHR13800:SF12">
    <property type="entry name" value="TRANSIENT RECEPTOR POTENTIAL CATION CHANNEL SUBFAMILY M MEMBER-LIKE 2"/>
    <property type="match status" value="1"/>
</dbReference>
<dbReference type="OrthoDB" id="9994106at2759"/>
<dbReference type="PANTHER" id="PTHR13800">
    <property type="entry name" value="TRANSIENT RECEPTOR POTENTIAL CATION CHANNEL, SUBFAMILY M, MEMBER 6"/>
    <property type="match status" value="1"/>
</dbReference>
<name>A0A8S3URH5_MYTED</name>
<dbReference type="InterPro" id="IPR005821">
    <property type="entry name" value="Ion_trans_dom"/>
</dbReference>
<evidence type="ECO:0000256" key="5">
    <source>
        <dbReference type="ARBA" id="ARBA00023065"/>
    </source>
</evidence>
<dbReference type="Proteomes" id="UP000683360">
    <property type="component" value="Unassembled WGS sequence"/>
</dbReference>
<keyword evidence="7" id="KW-0407">Ion channel</keyword>
<dbReference type="AlphaFoldDB" id="A0A8S3URH5"/>
<proteinExistence type="predicted"/>
<evidence type="ECO:0000256" key="4">
    <source>
        <dbReference type="ARBA" id="ARBA00022989"/>
    </source>
</evidence>
<evidence type="ECO:0000313" key="12">
    <source>
        <dbReference type="Proteomes" id="UP000683360"/>
    </source>
</evidence>
<evidence type="ECO:0000256" key="2">
    <source>
        <dbReference type="ARBA" id="ARBA00022448"/>
    </source>
</evidence>
<reference evidence="11" key="1">
    <citation type="submission" date="2021-03" db="EMBL/GenBank/DDBJ databases">
        <authorList>
            <person name="Bekaert M."/>
        </authorList>
    </citation>
    <scope>NUCLEOTIDE SEQUENCE</scope>
</reference>
<dbReference type="InterPro" id="IPR002153">
    <property type="entry name" value="TRPC_channel"/>
</dbReference>
<organism evidence="11 12">
    <name type="scientific">Mytilus edulis</name>
    <name type="common">Blue mussel</name>
    <dbReference type="NCBI Taxonomy" id="6550"/>
    <lineage>
        <taxon>Eukaryota</taxon>
        <taxon>Metazoa</taxon>
        <taxon>Spiralia</taxon>
        <taxon>Lophotrochozoa</taxon>
        <taxon>Mollusca</taxon>
        <taxon>Bivalvia</taxon>
        <taxon>Autobranchia</taxon>
        <taxon>Pteriomorphia</taxon>
        <taxon>Mytilida</taxon>
        <taxon>Mytiloidea</taxon>
        <taxon>Mytilidae</taxon>
        <taxon>Mytilinae</taxon>
        <taxon>Mytilus</taxon>
    </lineage>
</organism>
<comment type="caution">
    <text evidence="11">The sequence shown here is derived from an EMBL/GenBank/DDBJ whole genome shotgun (WGS) entry which is preliminary data.</text>
</comment>
<evidence type="ECO:0000256" key="1">
    <source>
        <dbReference type="ARBA" id="ARBA00004141"/>
    </source>
</evidence>
<feature type="transmembrane region" description="Helical" evidence="9">
    <location>
        <begin position="73"/>
        <end position="93"/>
    </location>
</feature>
<feature type="transmembrane region" description="Helical" evidence="9">
    <location>
        <begin position="296"/>
        <end position="317"/>
    </location>
</feature>
<feature type="domain" description="Ion transport" evidence="10">
    <location>
        <begin position="77"/>
        <end position="331"/>
    </location>
</feature>
<dbReference type="GO" id="GO:0099604">
    <property type="term" value="F:ligand-gated calcium channel activity"/>
    <property type="evidence" value="ECO:0007669"/>
    <property type="project" value="TreeGrafter"/>
</dbReference>
<keyword evidence="5" id="KW-0406">Ion transport</keyword>
<evidence type="ECO:0000256" key="3">
    <source>
        <dbReference type="ARBA" id="ARBA00022692"/>
    </source>
</evidence>
<accession>A0A8S3URH5</accession>
<feature type="region of interest" description="Disordered" evidence="8">
    <location>
        <begin position="404"/>
        <end position="428"/>
    </location>
</feature>
<dbReference type="Pfam" id="PF00520">
    <property type="entry name" value="Ion_trans"/>
    <property type="match status" value="1"/>
</dbReference>
<dbReference type="PRINTS" id="PR01097">
    <property type="entry name" value="TRNSRECEPTRP"/>
</dbReference>
<dbReference type="GO" id="GO:0005886">
    <property type="term" value="C:plasma membrane"/>
    <property type="evidence" value="ECO:0007669"/>
    <property type="project" value="TreeGrafter"/>
</dbReference>
<feature type="transmembrane region" description="Helical" evidence="9">
    <location>
        <begin position="143"/>
        <end position="166"/>
    </location>
</feature>